<gene>
    <name evidence="7" type="ORF">PGQ11_010575</name>
</gene>
<feature type="transmembrane region" description="Helical" evidence="5">
    <location>
        <begin position="217"/>
        <end position="238"/>
    </location>
</feature>
<organism evidence="7 8">
    <name type="scientific">Apiospora arundinis</name>
    <dbReference type="NCBI Taxonomy" id="335852"/>
    <lineage>
        <taxon>Eukaryota</taxon>
        <taxon>Fungi</taxon>
        <taxon>Dikarya</taxon>
        <taxon>Ascomycota</taxon>
        <taxon>Pezizomycotina</taxon>
        <taxon>Sordariomycetes</taxon>
        <taxon>Xylariomycetidae</taxon>
        <taxon>Amphisphaeriales</taxon>
        <taxon>Apiosporaceae</taxon>
        <taxon>Apiospora</taxon>
    </lineage>
</organism>
<reference evidence="7 8" key="1">
    <citation type="journal article" date="2024" name="IMA Fungus">
        <title>Apiospora arundinis, a panoply of carbohydrate-active enzymes and secondary metabolites.</title>
        <authorList>
            <person name="Sorensen T."/>
            <person name="Petersen C."/>
            <person name="Muurmann A.T."/>
            <person name="Christiansen J.V."/>
            <person name="Brundto M.L."/>
            <person name="Overgaard C.K."/>
            <person name="Boysen A.T."/>
            <person name="Wollenberg R.D."/>
            <person name="Larsen T.O."/>
            <person name="Sorensen J.L."/>
            <person name="Nielsen K.L."/>
            <person name="Sondergaard T.E."/>
        </authorList>
    </citation>
    <scope>NUCLEOTIDE SEQUENCE [LARGE SCALE GENOMIC DNA]</scope>
    <source>
        <strain evidence="7 8">AAU 773</strain>
    </source>
</reference>
<evidence type="ECO:0000256" key="1">
    <source>
        <dbReference type="ARBA" id="ARBA00004141"/>
    </source>
</evidence>
<comment type="caution">
    <text evidence="7">The sequence shown here is derived from an EMBL/GenBank/DDBJ whole genome shotgun (WGS) entry which is preliminary data.</text>
</comment>
<dbReference type="PANTHER" id="PTHR11453:SF38">
    <property type="entry name" value="ANION TRANSPORTER (EUROFUNG)"/>
    <property type="match status" value="1"/>
</dbReference>
<feature type="transmembrane region" description="Helical" evidence="5">
    <location>
        <begin position="448"/>
        <end position="474"/>
    </location>
</feature>
<dbReference type="EMBL" id="JAPCWZ010000006">
    <property type="protein sequence ID" value="KAK8859841.1"/>
    <property type="molecule type" value="Genomic_DNA"/>
</dbReference>
<feature type="transmembrane region" description="Helical" evidence="5">
    <location>
        <begin position="308"/>
        <end position="327"/>
    </location>
</feature>
<keyword evidence="8" id="KW-1185">Reference proteome</keyword>
<keyword evidence="4 5" id="KW-0472">Membrane</keyword>
<feature type="transmembrane region" description="Helical" evidence="5">
    <location>
        <begin position="494"/>
        <end position="527"/>
    </location>
</feature>
<evidence type="ECO:0000259" key="6">
    <source>
        <dbReference type="Pfam" id="PF00955"/>
    </source>
</evidence>
<feature type="transmembrane region" description="Helical" evidence="5">
    <location>
        <begin position="348"/>
        <end position="368"/>
    </location>
</feature>
<dbReference type="Gene3D" id="1.10.287.570">
    <property type="entry name" value="Helical hairpin bin"/>
    <property type="match status" value="1"/>
</dbReference>
<evidence type="ECO:0000313" key="7">
    <source>
        <dbReference type="EMBL" id="KAK8859841.1"/>
    </source>
</evidence>
<evidence type="ECO:0000256" key="5">
    <source>
        <dbReference type="SAM" id="Phobius"/>
    </source>
</evidence>
<evidence type="ECO:0000256" key="4">
    <source>
        <dbReference type="ARBA" id="ARBA00023136"/>
    </source>
</evidence>
<feature type="transmembrane region" description="Helical" evidence="5">
    <location>
        <begin position="78"/>
        <end position="96"/>
    </location>
</feature>
<evidence type="ECO:0000313" key="8">
    <source>
        <dbReference type="Proteomes" id="UP001390339"/>
    </source>
</evidence>
<sequence length="599" mass="68040">MSNPSSAPTLKTDTPEVPLELEPVSTHKSYTYENVRGWRQYRMLRPCRGMYHDVCRRLPYYWSDITDAFTYRTVASTIRMYFVNLLPAVAYTLDMYRRTGEFFGVTEALFSSALAAMVFSILGVQPLTIVGITGLISLFNYTIYDIILQYDISLYPSFMAWTGIWAAIFHWIVAIFNLCDYMRYVTDFSSESFGMYVGIIYMIKGVEELVYEFEQHGATAGYLSCIIAILYFASIYSLEKLGQSTVWVPWFRGILADYAYVFATLFWVGFSHIPGRLKDANISKVPVTQAFSPTQPRNWLLEFWTLPIQWVFVALPFGFLLMLLFYYDHNVSSITAQARQFPLKKPGGFHWDFFLLGCTTFVAGILGLPMPNGLVPQAPVHTDSLTNYTTELKIISTTEGEGTEIRRPIVKATAVVEQRVSHFLMGLALIGTMTGPLLTVLHTMPSALFAGVFFVVGWGSIESNSIVHRLVFLMSENRFIQRDEPLLQVRRRAIWLFIGLQGLGVVATVAISQTIAAIGFPVLIILLIPLRTHLMPRWFLLSELEVLDDFTCTNKQVLASLGGAPALPEHSKEEDWGLERRRSEQRFGLRRQRVGSIQR</sequence>
<accession>A0ABR2IAJ7</accession>
<dbReference type="InterPro" id="IPR011531">
    <property type="entry name" value="HCO3_transpt-like_TM_dom"/>
</dbReference>
<keyword evidence="2 5" id="KW-0812">Transmembrane</keyword>
<feature type="transmembrane region" description="Helical" evidence="5">
    <location>
        <begin position="423"/>
        <end position="441"/>
    </location>
</feature>
<feature type="transmembrane region" description="Helical" evidence="5">
    <location>
        <begin position="108"/>
        <end position="138"/>
    </location>
</feature>
<feature type="transmembrane region" description="Helical" evidence="5">
    <location>
        <begin position="158"/>
        <end position="181"/>
    </location>
</feature>
<feature type="domain" description="Bicarbonate transporter-like transmembrane" evidence="6">
    <location>
        <begin position="223"/>
        <end position="549"/>
    </location>
</feature>
<feature type="domain" description="Bicarbonate transporter-like transmembrane" evidence="6">
    <location>
        <begin position="45"/>
        <end position="217"/>
    </location>
</feature>
<dbReference type="PANTHER" id="PTHR11453">
    <property type="entry name" value="ANION EXCHANGE PROTEIN"/>
    <property type="match status" value="1"/>
</dbReference>
<name>A0ABR2IAJ7_9PEZI</name>
<keyword evidence="3 5" id="KW-1133">Transmembrane helix</keyword>
<dbReference type="InterPro" id="IPR003020">
    <property type="entry name" value="HCO3_transpt_euk"/>
</dbReference>
<evidence type="ECO:0000256" key="3">
    <source>
        <dbReference type="ARBA" id="ARBA00022989"/>
    </source>
</evidence>
<evidence type="ECO:0000256" key="2">
    <source>
        <dbReference type="ARBA" id="ARBA00022692"/>
    </source>
</evidence>
<dbReference type="Pfam" id="PF00955">
    <property type="entry name" value="HCO3_cotransp"/>
    <property type="match status" value="2"/>
</dbReference>
<comment type="subcellular location">
    <subcellularLocation>
        <location evidence="1">Membrane</location>
        <topology evidence="1">Multi-pass membrane protein</topology>
    </subcellularLocation>
</comment>
<proteinExistence type="predicted"/>
<feature type="transmembrane region" description="Helical" evidence="5">
    <location>
        <begin position="250"/>
        <end position="270"/>
    </location>
</feature>
<dbReference type="Proteomes" id="UP001390339">
    <property type="component" value="Unassembled WGS sequence"/>
</dbReference>
<protein>
    <submittedName>
        <fullName evidence="7">Transporter</fullName>
    </submittedName>
</protein>